<protein>
    <submittedName>
        <fullName evidence="2">Haloacid dehalogenase</fullName>
    </submittedName>
</protein>
<accession>A0A8J3HXP3</accession>
<dbReference type="InterPro" id="IPR051540">
    <property type="entry name" value="S-2-haloacid_dehalogenase"/>
</dbReference>
<keyword evidence="3" id="KW-1185">Reference proteome</keyword>
<sequence length="224" mass="26034">MQQWLFIDADDTLWENNIYFEQAVHQFIEFLAHSTMQFHEVRAVLNSVERVQGYGSKSFALSLAETYRRLVEREIRDEDVRYVIQLGEEIIHHPLEILPGVEETLNYLAARHTLILLTKGAREEQQLKIERSGLEPHFRRTVIVAEKDVNAYELLVRELQCNPVETWMIGNSPKSDINPALAAGLNAAYIPHPHTWTLEQQEVNHQGPGRLLTLTRFAELREHF</sequence>
<dbReference type="Gene3D" id="3.40.50.1000">
    <property type="entry name" value="HAD superfamily/HAD-like"/>
    <property type="match status" value="1"/>
</dbReference>
<dbReference type="RefSeq" id="WP_220192347.1">
    <property type="nucleotide sequence ID" value="NZ_BNJF01000001.1"/>
</dbReference>
<dbReference type="PANTHER" id="PTHR43316:SF8">
    <property type="entry name" value="HAD FAMILY HYDROLASE"/>
    <property type="match status" value="1"/>
</dbReference>
<dbReference type="PANTHER" id="PTHR43316">
    <property type="entry name" value="HYDROLASE, HALOACID DELAHOGENASE-RELATED"/>
    <property type="match status" value="1"/>
</dbReference>
<dbReference type="Proteomes" id="UP000612362">
    <property type="component" value="Unassembled WGS sequence"/>
</dbReference>
<dbReference type="Gene3D" id="1.10.150.240">
    <property type="entry name" value="Putative phosphatase, domain 2"/>
    <property type="match status" value="1"/>
</dbReference>
<evidence type="ECO:0000313" key="3">
    <source>
        <dbReference type="Proteomes" id="UP000612362"/>
    </source>
</evidence>
<proteinExistence type="predicted"/>
<dbReference type="SFLD" id="SFLDS00003">
    <property type="entry name" value="Haloacid_Dehalogenase"/>
    <property type="match status" value="1"/>
</dbReference>
<dbReference type="EMBL" id="BNJF01000001">
    <property type="protein sequence ID" value="GHO42848.1"/>
    <property type="molecule type" value="Genomic_DNA"/>
</dbReference>
<comment type="caution">
    <text evidence="2">The sequence shown here is derived from an EMBL/GenBank/DDBJ whole genome shotgun (WGS) entry which is preliminary data.</text>
</comment>
<dbReference type="AlphaFoldDB" id="A0A8J3HXP3"/>
<dbReference type="Pfam" id="PF00702">
    <property type="entry name" value="Hydrolase"/>
    <property type="match status" value="1"/>
</dbReference>
<gene>
    <name evidence="2" type="ORF">KSX_10110</name>
</gene>
<dbReference type="SFLD" id="SFLDG01129">
    <property type="entry name" value="C1.5:_HAD__Beta-PGM__Phosphata"/>
    <property type="match status" value="1"/>
</dbReference>
<dbReference type="InterPro" id="IPR023214">
    <property type="entry name" value="HAD_sf"/>
</dbReference>
<dbReference type="SUPFAM" id="SSF56784">
    <property type="entry name" value="HAD-like"/>
    <property type="match status" value="1"/>
</dbReference>
<dbReference type="GO" id="GO:0016787">
    <property type="term" value="F:hydrolase activity"/>
    <property type="evidence" value="ECO:0007669"/>
    <property type="project" value="UniProtKB-KW"/>
</dbReference>
<keyword evidence="1" id="KW-0378">Hydrolase</keyword>
<reference evidence="2" key="1">
    <citation type="submission" date="2020-10" db="EMBL/GenBank/DDBJ databases">
        <title>Taxonomic study of unclassified bacteria belonging to the class Ktedonobacteria.</title>
        <authorList>
            <person name="Yabe S."/>
            <person name="Wang C.M."/>
            <person name="Zheng Y."/>
            <person name="Sakai Y."/>
            <person name="Cavaletti L."/>
            <person name="Monciardini P."/>
            <person name="Donadio S."/>
        </authorList>
    </citation>
    <scope>NUCLEOTIDE SEQUENCE</scope>
    <source>
        <strain evidence="2">SOSP1-1</strain>
    </source>
</reference>
<evidence type="ECO:0000256" key="1">
    <source>
        <dbReference type="ARBA" id="ARBA00022801"/>
    </source>
</evidence>
<dbReference type="InterPro" id="IPR036412">
    <property type="entry name" value="HAD-like_sf"/>
</dbReference>
<dbReference type="InterPro" id="IPR023198">
    <property type="entry name" value="PGP-like_dom2"/>
</dbReference>
<name>A0A8J3HXP3_9CHLR</name>
<organism evidence="2 3">
    <name type="scientific">Ktedonospora formicarum</name>
    <dbReference type="NCBI Taxonomy" id="2778364"/>
    <lineage>
        <taxon>Bacteria</taxon>
        <taxon>Bacillati</taxon>
        <taxon>Chloroflexota</taxon>
        <taxon>Ktedonobacteria</taxon>
        <taxon>Ktedonobacterales</taxon>
        <taxon>Ktedonobacteraceae</taxon>
        <taxon>Ktedonospora</taxon>
    </lineage>
</organism>
<evidence type="ECO:0000313" key="2">
    <source>
        <dbReference type="EMBL" id="GHO42848.1"/>
    </source>
</evidence>